<dbReference type="InterPro" id="IPR000313">
    <property type="entry name" value="PWWP_dom"/>
</dbReference>
<accession>A0A0C3BJ25</accession>
<protein>
    <recommendedName>
        <fullName evidence="1">PWWP domain-containing protein</fullName>
    </recommendedName>
</protein>
<evidence type="ECO:0000259" key="1">
    <source>
        <dbReference type="Pfam" id="PF00855"/>
    </source>
</evidence>
<name>A0A0C3BJ25_PILCF</name>
<evidence type="ECO:0000313" key="3">
    <source>
        <dbReference type="Proteomes" id="UP000054166"/>
    </source>
</evidence>
<dbReference type="Gene3D" id="2.30.30.140">
    <property type="match status" value="1"/>
</dbReference>
<feature type="domain" description="PWWP" evidence="1">
    <location>
        <begin position="5"/>
        <end position="57"/>
    </location>
</feature>
<dbReference type="HOGENOM" id="CLU_2948215_0_0_1"/>
<feature type="non-terminal residue" evidence="2">
    <location>
        <position position="60"/>
    </location>
</feature>
<reference evidence="3" key="2">
    <citation type="submission" date="2015-01" db="EMBL/GenBank/DDBJ databases">
        <title>Evolutionary Origins and Diversification of the Mycorrhizal Mutualists.</title>
        <authorList>
            <consortium name="DOE Joint Genome Institute"/>
            <consortium name="Mycorrhizal Genomics Consortium"/>
            <person name="Kohler A."/>
            <person name="Kuo A."/>
            <person name="Nagy L.G."/>
            <person name="Floudas D."/>
            <person name="Copeland A."/>
            <person name="Barry K.W."/>
            <person name="Cichocki N."/>
            <person name="Veneault-Fourrey C."/>
            <person name="LaButti K."/>
            <person name="Lindquist E.A."/>
            <person name="Lipzen A."/>
            <person name="Lundell T."/>
            <person name="Morin E."/>
            <person name="Murat C."/>
            <person name="Riley R."/>
            <person name="Ohm R."/>
            <person name="Sun H."/>
            <person name="Tunlid A."/>
            <person name="Henrissat B."/>
            <person name="Grigoriev I.V."/>
            <person name="Hibbett D.S."/>
            <person name="Martin F."/>
        </authorList>
    </citation>
    <scope>NUCLEOTIDE SEQUENCE [LARGE SCALE GENOMIC DNA]</scope>
    <source>
        <strain evidence="3">F 1598</strain>
    </source>
</reference>
<keyword evidence="3" id="KW-1185">Reference proteome</keyword>
<dbReference type="STRING" id="765440.A0A0C3BJ25"/>
<dbReference type="SUPFAM" id="SSF63748">
    <property type="entry name" value="Tudor/PWWP/MBT"/>
    <property type="match status" value="1"/>
</dbReference>
<dbReference type="EMBL" id="KN832982">
    <property type="protein sequence ID" value="KIM86323.1"/>
    <property type="molecule type" value="Genomic_DNA"/>
</dbReference>
<dbReference type="AlphaFoldDB" id="A0A0C3BJ25"/>
<proteinExistence type="predicted"/>
<dbReference type="Proteomes" id="UP000054166">
    <property type="component" value="Unassembled WGS sequence"/>
</dbReference>
<sequence>ERPSSKKSTFYCLKFFPHYDHAWLVAKDIFNLQKHQIEVFINEHPKKTGDLYNGFRMALD</sequence>
<reference evidence="2 3" key="1">
    <citation type="submission" date="2014-04" db="EMBL/GenBank/DDBJ databases">
        <authorList>
            <consortium name="DOE Joint Genome Institute"/>
            <person name="Kuo A."/>
            <person name="Tarkka M."/>
            <person name="Buscot F."/>
            <person name="Kohler A."/>
            <person name="Nagy L.G."/>
            <person name="Floudas D."/>
            <person name="Copeland A."/>
            <person name="Barry K.W."/>
            <person name="Cichocki N."/>
            <person name="Veneault-Fourrey C."/>
            <person name="LaButti K."/>
            <person name="Lindquist E.A."/>
            <person name="Lipzen A."/>
            <person name="Lundell T."/>
            <person name="Morin E."/>
            <person name="Murat C."/>
            <person name="Sun H."/>
            <person name="Tunlid A."/>
            <person name="Henrissat B."/>
            <person name="Grigoriev I.V."/>
            <person name="Hibbett D.S."/>
            <person name="Martin F."/>
            <person name="Nordberg H.P."/>
            <person name="Cantor M.N."/>
            <person name="Hua S.X."/>
        </authorList>
    </citation>
    <scope>NUCLEOTIDE SEQUENCE [LARGE SCALE GENOMIC DNA]</scope>
    <source>
        <strain evidence="2 3">F 1598</strain>
    </source>
</reference>
<dbReference type="Pfam" id="PF00855">
    <property type="entry name" value="PWWP"/>
    <property type="match status" value="1"/>
</dbReference>
<evidence type="ECO:0000313" key="2">
    <source>
        <dbReference type="EMBL" id="KIM86323.1"/>
    </source>
</evidence>
<gene>
    <name evidence="2" type="ORF">PILCRDRAFT_40554</name>
</gene>
<dbReference type="InParanoid" id="A0A0C3BJ25"/>
<feature type="non-terminal residue" evidence="2">
    <location>
        <position position="1"/>
    </location>
</feature>
<organism evidence="2 3">
    <name type="scientific">Piloderma croceum (strain F 1598)</name>
    <dbReference type="NCBI Taxonomy" id="765440"/>
    <lineage>
        <taxon>Eukaryota</taxon>
        <taxon>Fungi</taxon>
        <taxon>Dikarya</taxon>
        <taxon>Basidiomycota</taxon>
        <taxon>Agaricomycotina</taxon>
        <taxon>Agaricomycetes</taxon>
        <taxon>Agaricomycetidae</taxon>
        <taxon>Atheliales</taxon>
        <taxon>Atheliaceae</taxon>
        <taxon>Piloderma</taxon>
    </lineage>
</organism>
<dbReference type="OrthoDB" id="62853at2759"/>